<dbReference type="SUPFAM" id="SSF52540">
    <property type="entry name" value="P-loop containing nucleoside triphosphate hydrolases"/>
    <property type="match status" value="1"/>
</dbReference>
<dbReference type="PANTHER" id="PTHR30050">
    <property type="entry name" value="CHROMOSOMAL REPLICATION INITIATOR PROTEIN DNAA"/>
    <property type="match status" value="1"/>
</dbReference>
<dbReference type="EMBL" id="CP025746">
    <property type="protein sequence ID" value="QAA30441.1"/>
    <property type="molecule type" value="Genomic_DNA"/>
</dbReference>
<evidence type="ECO:0000313" key="3">
    <source>
        <dbReference type="EMBL" id="QAA30441.1"/>
    </source>
</evidence>
<dbReference type="RefSeq" id="WP_128210893.1">
    <property type="nucleotide sequence ID" value="NZ_CP025746.1"/>
</dbReference>
<dbReference type="SMART" id="SM00382">
    <property type="entry name" value="AAA"/>
    <property type="match status" value="1"/>
</dbReference>
<name>A0A3R5U376_9CLOT</name>
<keyword evidence="1" id="KW-0175">Coiled coil</keyword>
<dbReference type="Gene3D" id="3.40.50.300">
    <property type="entry name" value="P-loop containing nucleotide triphosphate hydrolases"/>
    <property type="match status" value="1"/>
</dbReference>
<dbReference type="NCBIfam" id="NF005304">
    <property type="entry name" value="PRK06835.1"/>
    <property type="match status" value="1"/>
</dbReference>
<organism evidence="3 4">
    <name type="scientific">Clostridium manihotivorum</name>
    <dbReference type="NCBI Taxonomy" id="2320868"/>
    <lineage>
        <taxon>Bacteria</taxon>
        <taxon>Bacillati</taxon>
        <taxon>Bacillota</taxon>
        <taxon>Clostridia</taxon>
        <taxon>Eubacteriales</taxon>
        <taxon>Clostridiaceae</taxon>
        <taxon>Clostridium</taxon>
    </lineage>
</organism>
<dbReference type="GO" id="GO:0005524">
    <property type="term" value="F:ATP binding"/>
    <property type="evidence" value="ECO:0007669"/>
    <property type="project" value="InterPro"/>
</dbReference>
<dbReference type="GO" id="GO:0006260">
    <property type="term" value="P:DNA replication"/>
    <property type="evidence" value="ECO:0007669"/>
    <property type="project" value="TreeGrafter"/>
</dbReference>
<evidence type="ECO:0000259" key="2">
    <source>
        <dbReference type="SMART" id="SM00382"/>
    </source>
</evidence>
<sequence>MISGYKSQVESLYQKIREEEAAALKKRREEIKEKHPEILDLDNEIGKMSIKLSMIALKAMDNFEEEFKKIKDAITELRAKKYELLVSYGYNPEYLNLHYRCAKCKDTGYIVTEKCSCYKHKLVGLYYKNSGLENVIQEENFNTFNINYYPTHRIGDEKFSPRKNMESILSYVVGDYLPNFSNKNENLLFYGTSGTGKTFLSNCIAKDLLDKGYLVVYRTSDELIRDLKDVRFNNNEALEDFLINCDLLIIDDLGAEQITEFVVTELFTLLNKKLLNKKKMLISSNMTLQTLTKYYAERITSRLFGNFKLFKFYSEDIRVKKNLSR</sequence>
<feature type="domain" description="AAA+ ATPase" evidence="2">
    <location>
        <begin position="183"/>
        <end position="306"/>
    </location>
</feature>
<dbReference type="KEGG" id="cmah:C1I91_01485"/>
<feature type="coiled-coil region" evidence="1">
    <location>
        <begin position="2"/>
        <end position="34"/>
    </location>
</feature>
<evidence type="ECO:0000313" key="4">
    <source>
        <dbReference type="Proteomes" id="UP000286268"/>
    </source>
</evidence>
<dbReference type="Pfam" id="PF01695">
    <property type="entry name" value="IstB_IS21"/>
    <property type="match status" value="1"/>
</dbReference>
<reference evidence="3 4" key="1">
    <citation type="submission" date="2018-01" db="EMBL/GenBank/DDBJ databases">
        <title>Genome Sequencing and Assembly of Anaerobacter polyendosporus strain CT4.</title>
        <authorList>
            <person name="Tachaapaikoon C."/>
            <person name="Sutheeworapong S."/>
            <person name="Jenjaroenpun P."/>
            <person name="Wongsurawat T."/>
            <person name="Nookeaw I."/>
            <person name="Cheawchanlertfa P."/>
            <person name="Kosugi A."/>
            <person name="Cheevadhanarak S."/>
            <person name="Ratanakhanokchai K."/>
        </authorList>
    </citation>
    <scope>NUCLEOTIDE SEQUENCE [LARGE SCALE GENOMIC DNA]</scope>
    <source>
        <strain evidence="3 4">CT4</strain>
    </source>
</reference>
<dbReference type="Proteomes" id="UP000286268">
    <property type="component" value="Chromosome"/>
</dbReference>
<protein>
    <submittedName>
        <fullName evidence="3">DNA replication protein DnaC</fullName>
    </submittedName>
</protein>
<gene>
    <name evidence="3" type="ORF">C1I91_01485</name>
</gene>
<dbReference type="InterPro" id="IPR027417">
    <property type="entry name" value="P-loop_NTPase"/>
</dbReference>
<keyword evidence="4" id="KW-1185">Reference proteome</keyword>
<dbReference type="AlphaFoldDB" id="A0A3R5U376"/>
<dbReference type="InterPro" id="IPR003593">
    <property type="entry name" value="AAA+_ATPase"/>
</dbReference>
<dbReference type="OrthoDB" id="9776217at2"/>
<proteinExistence type="predicted"/>
<accession>A0A3R5U376</accession>
<dbReference type="CDD" id="cd00009">
    <property type="entry name" value="AAA"/>
    <property type="match status" value="1"/>
</dbReference>
<dbReference type="InterPro" id="IPR002611">
    <property type="entry name" value="IstB_ATP-bd"/>
</dbReference>
<dbReference type="PANTHER" id="PTHR30050:SF4">
    <property type="entry name" value="ATP-BINDING PROTEIN RV3427C IN INSERTION SEQUENCE-RELATED"/>
    <property type="match status" value="1"/>
</dbReference>
<evidence type="ECO:0000256" key="1">
    <source>
        <dbReference type="SAM" id="Coils"/>
    </source>
</evidence>